<reference evidence="1 2" key="1">
    <citation type="submission" date="2019-04" db="EMBL/GenBank/DDBJ databases">
        <title>Sphingomonas psychrotolerans sp. nov., isolated from soil in the Tianshan Mountains, Xinjiang, China.</title>
        <authorList>
            <person name="Luo Y."/>
            <person name="Sheng H."/>
        </authorList>
    </citation>
    <scope>NUCLEOTIDE SEQUENCE [LARGE SCALE GENOMIC DNA]</scope>
    <source>
        <strain evidence="1 2">KIS18-15</strain>
    </source>
</reference>
<proteinExistence type="predicted"/>
<dbReference type="EMBL" id="SRXU01000001">
    <property type="protein sequence ID" value="TGX46522.1"/>
    <property type="molecule type" value="Genomic_DNA"/>
</dbReference>
<gene>
    <name evidence="1" type="ORF">E5A74_05100</name>
</gene>
<dbReference type="AlphaFoldDB" id="A0A4V3QXH7"/>
<protein>
    <submittedName>
        <fullName evidence="1">Uncharacterized protein</fullName>
    </submittedName>
</protein>
<evidence type="ECO:0000313" key="2">
    <source>
        <dbReference type="Proteomes" id="UP000309848"/>
    </source>
</evidence>
<accession>A0A4V3QXH7</accession>
<comment type="caution">
    <text evidence="1">The sequence shown here is derived from an EMBL/GenBank/DDBJ whole genome shotgun (WGS) entry which is preliminary data.</text>
</comment>
<dbReference type="OrthoDB" id="7569076at2"/>
<dbReference type="RefSeq" id="WP_135983134.1">
    <property type="nucleotide sequence ID" value="NZ_JAASQM010000001.1"/>
</dbReference>
<dbReference type="Proteomes" id="UP000309848">
    <property type="component" value="Unassembled WGS sequence"/>
</dbReference>
<sequence length="104" mass="10861">MIDDPVQAFESADARKVVDALWSSWPIVVTLGPAEVGMDESPDRLIDFIKTVQELCDAGLVTFEAFVVGPGGPQAIDAALTARGRALLGSRAPAPPATITQLAS</sequence>
<organism evidence="1 2">
    <name type="scientific">Sphingomonas naasensis</name>
    <dbReference type="NCBI Taxonomy" id="1344951"/>
    <lineage>
        <taxon>Bacteria</taxon>
        <taxon>Pseudomonadati</taxon>
        <taxon>Pseudomonadota</taxon>
        <taxon>Alphaproteobacteria</taxon>
        <taxon>Sphingomonadales</taxon>
        <taxon>Sphingomonadaceae</taxon>
        <taxon>Sphingomonas</taxon>
    </lineage>
</organism>
<name>A0A4V3QXH7_9SPHN</name>
<keyword evidence="2" id="KW-1185">Reference proteome</keyword>
<evidence type="ECO:0000313" key="1">
    <source>
        <dbReference type="EMBL" id="TGX46522.1"/>
    </source>
</evidence>